<feature type="compositionally biased region" description="Low complexity" evidence="7">
    <location>
        <begin position="739"/>
        <end position="749"/>
    </location>
</feature>
<dbReference type="SMART" id="SM00292">
    <property type="entry name" value="BRCT"/>
    <property type="match status" value="1"/>
</dbReference>
<dbReference type="InterPro" id="IPR023214">
    <property type="entry name" value="HAD_sf"/>
</dbReference>
<dbReference type="Pfam" id="PF03031">
    <property type="entry name" value="NIF"/>
    <property type="match status" value="1"/>
</dbReference>
<dbReference type="Pfam" id="PF00533">
    <property type="entry name" value="BRCT"/>
    <property type="match status" value="1"/>
</dbReference>
<dbReference type="CDD" id="cd07521">
    <property type="entry name" value="HAD_FCP1-like"/>
    <property type="match status" value="1"/>
</dbReference>
<dbReference type="Gene3D" id="3.40.50.10190">
    <property type="entry name" value="BRCT domain"/>
    <property type="match status" value="1"/>
</dbReference>
<name>A0A8K0L528_9PEZI</name>
<comment type="catalytic activity">
    <reaction evidence="5 6">
        <text>O-phospho-L-threonyl-[protein] + H2O = L-threonyl-[protein] + phosphate</text>
        <dbReference type="Rhea" id="RHEA:47004"/>
        <dbReference type="Rhea" id="RHEA-COMP:11060"/>
        <dbReference type="Rhea" id="RHEA-COMP:11605"/>
        <dbReference type="ChEBI" id="CHEBI:15377"/>
        <dbReference type="ChEBI" id="CHEBI:30013"/>
        <dbReference type="ChEBI" id="CHEBI:43474"/>
        <dbReference type="ChEBI" id="CHEBI:61977"/>
        <dbReference type="EC" id="3.1.3.16"/>
    </reaction>
</comment>
<feature type="domain" description="FCP1 homology" evidence="9">
    <location>
        <begin position="157"/>
        <end position="336"/>
    </location>
</feature>
<dbReference type="EMBL" id="JAESVG020000003">
    <property type="protein sequence ID" value="KAG8629127.1"/>
    <property type="molecule type" value="Genomic_DNA"/>
</dbReference>
<dbReference type="OrthoDB" id="10249888at2759"/>
<dbReference type="Gene3D" id="3.40.50.1000">
    <property type="entry name" value="HAD superfamily/HAD-like"/>
    <property type="match status" value="1"/>
</dbReference>
<dbReference type="PANTHER" id="PTHR23081">
    <property type="entry name" value="RNA POLYMERASE II CTD PHOSPHATASE"/>
    <property type="match status" value="1"/>
</dbReference>
<dbReference type="AlphaFoldDB" id="A0A8K0L528"/>
<dbReference type="PROSITE" id="PS50172">
    <property type="entry name" value="BRCT"/>
    <property type="match status" value="1"/>
</dbReference>
<dbReference type="InterPro" id="IPR001357">
    <property type="entry name" value="BRCT_dom"/>
</dbReference>
<comment type="function">
    <text evidence="6">This promotes the activity of RNA polymerase II.</text>
</comment>
<dbReference type="PANTHER" id="PTHR23081:SF36">
    <property type="entry name" value="RNA POLYMERASE II SUBUNIT A C-TERMINAL DOMAIN PHOSPHATASE"/>
    <property type="match status" value="1"/>
</dbReference>
<dbReference type="SMART" id="SM00577">
    <property type="entry name" value="CPDc"/>
    <property type="match status" value="1"/>
</dbReference>
<feature type="compositionally biased region" description="Acidic residues" evidence="7">
    <location>
        <begin position="820"/>
        <end position="834"/>
    </location>
</feature>
<dbReference type="PROSITE" id="PS50969">
    <property type="entry name" value="FCP1"/>
    <property type="match status" value="1"/>
</dbReference>
<feature type="region of interest" description="Disordered" evidence="7">
    <location>
        <begin position="624"/>
        <end position="834"/>
    </location>
</feature>
<feature type="compositionally biased region" description="Acidic residues" evidence="7">
    <location>
        <begin position="715"/>
        <end position="738"/>
    </location>
</feature>
<gene>
    <name evidence="10" type="ORF">KVT40_002992</name>
</gene>
<proteinExistence type="predicted"/>
<dbReference type="NCBIfam" id="TIGR02250">
    <property type="entry name" value="FCP1_euk"/>
    <property type="match status" value="1"/>
</dbReference>
<keyword evidence="11" id="KW-1185">Reference proteome</keyword>
<dbReference type="InterPro" id="IPR011947">
    <property type="entry name" value="FCP1_euk"/>
</dbReference>
<dbReference type="SUPFAM" id="SSF52113">
    <property type="entry name" value="BRCT domain"/>
    <property type="match status" value="1"/>
</dbReference>
<dbReference type="GO" id="GO:0005634">
    <property type="term" value="C:nucleus"/>
    <property type="evidence" value="ECO:0007669"/>
    <property type="project" value="UniProtKB-SubCell"/>
</dbReference>
<dbReference type="SUPFAM" id="SSF56784">
    <property type="entry name" value="HAD-like"/>
    <property type="match status" value="1"/>
</dbReference>
<comment type="catalytic activity">
    <reaction evidence="4 6">
        <text>O-phospho-L-seryl-[protein] + H2O = L-seryl-[protein] + phosphate</text>
        <dbReference type="Rhea" id="RHEA:20629"/>
        <dbReference type="Rhea" id="RHEA-COMP:9863"/>
        <dbReference type="Rhea" id="RHEA-COMP:11604"/>
        <dbReference type="ChEBI" id="CHEBI:15377"/>
        <dbReference type="ChEBI" id="CHEBI:29999"/>
        <dbReference type="ChEBI" id="CHEBI:43474"/>
        <dbReference type="ChEBI" id="CHEBI:83421"/>
        <dbReference type="EC" id="3.1.3.16"/>
    </reaction>
</comment>
<evidence type="ECO:0000256" key="4">
    <source>
        <dbReference type="ARBA" id="ARBA00047761"/>
    </source>
</evidence>
<protein>
    <recommendedName>
        <fullName evidence="6">RNA polymerase II subunit A C-terminal domain phosphatase</fullName>
        <ecNumber evidence="6">3.1.3.16</ecNumber>
    </recommendedName>
</protein>
<evidence type="ECO:0000256" key="6">
    <source>
        <dbReference type="RuleBase" id="RU366066"/>
    </source>
</evidence>
<feature type="compositionally biased region" description="Acidic residues" evidence="7">
    <location>
        <begin position="682"/>
        <end position="692"/>
    </location>
</feature>
<evidence type="ECO:0000259" key="8">
    <source>
        <dbReference type="PROSITE" id="PS50172"/>
    </source>
</evidence>
<dbReference type="InterPro" id="IPR039189">
    <property type="entry name" value="Fcp1"/>
</dbReference>
<dbReference type="InterPro" id="IPR036420">
    <property type="entry name" value="BRCT_dom_sf"/>
</dbReference>
<dbReference type="InterPro" id="IPR004274">
    <property type="entry name" value="FCP1_dom"/>
</dbReference>
<reference evidence="10" key="1">
    <citation type="submission" date="2021-07" db="EMBL/GenBank/DDBJ databases">
        <title>Elsinoe batatas strain:CRI-CJ2 Genome sequencing and assembly.</title>
        <authorList>
            <person name="Huang L."/>
        </authorList>
    </citation>
    <scope>NUCLEOTIDE SEQUENCE</scope>
    <source>
        <strain evidence="10">CRI-CJ2</strain>
    </source>
</reference>
<feature type="compositionally biased region" description="Polar residues" evidence="7">
    <location>
        <begin position="792"/>
        <end position="801"/>
    </location>
</feature>
<accession>A0A8K0L528</accession>
<evidence type="ECO:0000256" key="5">
    <source>
        <dbReference type="ARBA" id="ARBA00048336"/>
    </source>
</evidence>
<comment type="subcellular location">
    <subcellularLocation>
        <location evidence="1 6">Nucleus</location>
    </subcellularLocation>
</comment>
<evidence type="ECO:0000256" key="7">
    <source>
        <dbReference type="SAM" id="MobiDB-lite"/>
    </source>
</evidence>
<comment type="caution">
    <text evidence="10">The sequence shown here is derived from an EMBL/GenBank/DDBJ whole genome shotgun (WGS) entry which is preliminary data.</text>
</comment>
<feature type="region of interest" description="Disordered" evidence="7">
    <location>
        <begin position="492"/>
        <end position="511"/>
    </location>
</feature>
<dbReference type="InterPro" id="IPR036412">
    <property type="entry name" value="HAD-like_sf"/>
</dbReference>
<dbReference type="Proteomes" id="UP000809789">
    <property type="component" value="Unassembled WGS sequence"/>
</dbReference>
<dbReference type="GO" id="GO:0008420">
    <property type="term" value="F:RNA polymerase II CTD heptapeptide repeat phosphatase activity"/>
    <property type="evidence" value="ECO:0007669"/>
    <property type="project" value="UniProtKB-UniRule"/>
</dbReference>
<sequence>MRLITPPSLHYPLTVTRLRCQQDEEVAQGTPLFDYRYETTVIEGSIDNPEGEPVKRTLYATYESDLEGTLRRWLVSQGTVITRGATPVGDVEEACRHEVQFQGMCADCGKDMDEVTYNTVQKKSARATISTALGHSGLLISPAEASRSDEEAKRRLLTSRKLSLVVDLDQTIIQATVDGTVAEWQNDPTNPNHDAVKDVRAFQLSEEASGVRGCWYYVKLRPGLKQFLEDMNKLYEMHIYTMGTRNYAHNIAKLVDPDRKIFGDRILSRDESGSMQVKNLRLLFPVDTKMVVIIDDRGDVWHWSQNLIKVNAFDFFVGIGDINSSFLPKRPGIDDVPPPTVEPATANGNHESIEASKVNGEGKQKPIRPIAENPVEPQTNGDVSTIDQIMAMGGAGDASTVKEQTNEHNETIKAQLTARPLLQKQKKLEAAEDASDDTPVDSPQRNGDSGTPPQHRHNLLRDDDNELHYLRRSLQSVHQKFYSEYDARNSLQPSRVSELRQNSLRPQAPKAASDLETLPDVTTIMASMKISVLRGVYIVFSGVVPLGTPIQSHDLAVWAKSFGAVIQENINRRTTHVIAVPSRKTSKVKKAYRRGIPMVQQKWLLDCFSQWRRVPEAPYQIHTVLDDEDGPHHPHRTSPLDDQPGLLSSSEEDAALTESDADTPTATNGLRLDTSAPNSATDADDEADDTETEKELRRHMPSLSREDSAPHEETKEDWDEVNDELAEFLGSDAEDDGSASEAESTRSSTDGASGQAGKKRKRADTGSQEGESGEEREGSSKLQVRKKKALGRTSSLNTVEGVTQGAVAVPEQDTVVEHDEGGEEGEGQATDDDDLEAALAAEMAKGFEDEDE</sequence>
<feature type="compositionally biased region" description="Basic and acidic residues" evidence="7">
    <location>
        <begin position="693"/>
        <end position="714"/>
    </location>
</feature>
<evidence type="ECO:0000256" key="3">
    <source>
        <dbReference type="ARBA" id="ARBA00023242"/>
    </source>
</evidence>
<organism evidence="10 11">
    <name type="scientific">Elsinoe batatas</name>
    <dbReference type="NCBI Taxonomy" id="2601811"/>
    <lineage>
        <taxon>Eukaryota</taxon>
        <taxon>Fungi</taxon>
        <taxon>Dikarya</taxon>
        <taxon>Ascomycota</taxon>
        <taxon>Pezizomycotina</taxon>
        <taxon>Dothideomycetes</taxon>
        <taxon>Dothideomycetidae</taxon>
        <taxon>Myriangiales</taxon>
        <taxon>Elsinoaceae</taxon>
        <taxon>Elsinoe</taxon>
    </lineage>
</organism>
<feature type="compositionally biased region" description="Polar residues" evidence="7">
    <location>
        <begin position="492"/>
        <end position="505"/>
    </location>
</feature>
<evidence type="ECO:0000256" key="2">
    <source>
        <dbReference type="ARBA" id="ARBA00022801"/>
    </source>
</evidence>
<evidence type="ECO:0000259" key="9">
    <source>
        <dbReference type="PROSITE" id="PS50969"/>
    </source>
</evidence>
<feature type="region of interest" description="Disordered" evidence="7">
    <location>
        <begin position="395"/>
        <end position="461"/>
    </location>
</feature>
<keyword evidence="2 6" id="KW-0378">Hydrolase</keyword>
<evidence type="ECO:0000313" key="10">
    <source>
        <dbReference type="EMBL" id="KAG8629127.1"/>
    </source>
</evidence>
<feature type="compositionally biased region" description="Polar residues" evidence="7">
    <location>
        <begin position="441"/>
        <end position="452"/>
    </location>
</feature>
<evidence type="ECO:0000256" key="1">
    <source>
        <dbReference type="ARBA" id="ARBA00004123"/>
    </source>
</evidence>
<dbReference type="EC" id="3.1.3.16" evidence="6"/>
<feature type="region of interest" description="Disordered" evidence="7">
    <location>
        <begin position="357"/>
        <end position="380"/>
    </location>
</feature>
<feature type="domain" description="BRCT" evidence="8">
    <location>
        <begin position="528"/>
        <end position="621"/>
    </location>
</feature>
<feature type="compositionally biased region" description="Acidic residues" evidence="7">
    <location>
        <begin position="650"/>
        <end position="661"/>
    </location>
</feature>
<evidence type="ECO:0000313" key="11">
    <source>
        <dbReference type="Proteomes" id="UP000809789"/>
    </source>
</evidence>
<dbReference type="CDD" id="cd17729">
    <property type="entry name" value="BRCT_CTDP1"/>
    <property type="match status" value="1"/>
</dbReference>
<keyword evidence="3 6" id="KW-0539">Nucleus</keyword>